<sequence>MNTLYPAIFEPQEPSGFHVQFVDMENVFTCGETIEECLFNAAEVLTGMMECFLENGTDIPRPSENVEGAYYIAPEVKVQSALLVRWARGDRSLADIARAIDSSWPVAQRLEDPHHWPTLKQLDKAAAALGKKLVLSLE</sequence>
<dbReference type="Proteomes" id="UP000182882">
    <property type="component" value="Unassembled WGS sequence"/>
</dbReference>
<evidence type="ECO:0000313" key="3">
    <source>
        <dbReference type="Proteomes" id="UP000182882"/>
    </source>
</evidence>
<dbReference type="RefSeq" id="WP_062559538.1">
    <property type="nucleotide sequence ID" value="NZ_CP013341.1"/>
</dbReference>
<gene>
    <name evidence="2" type="ORF">SAMN05216406_11439</name>
</gene>
<dbReference type="Pfam" id="PF15919">
    <property type="entry name" value="HicB_lk_antitox"/>
    <property type="match status" value="1"/>
</dbReference>
<reference evidence="3" key="1">
    <citation type="submission" date="2016-10" db="EMBL/GenBank/DDBJ databases">
        <authorList>
            <person name="Varghese N."/>
            <person name="Submissions S."/>
        </authorList>
    </citation>
    <scope>NUCLEOTIDE SEQUENCE [LARGE SCALE GENOMIC DNA]</scope>
    <source>
        <strain evidence="3">Nm10</strain>
    </source>
</reference>
<dbReference type="KEGG" id="nur:ATY38_12155"/>
<dbReference type="InterPro" id="IPR035069">
    <property type="entry name" value="TTHA1013/TTHA0281-like"/>
</dbReference>
<accession>A0A1H2ENS2</accession>
<organism evidence="2 3">
    <name type="scientific">Nitrosomonas ureae</name>
    <dbReference type="NCBI Taxonomy" id="44577"/>
    <lineage>
        <taxon>Bacteria</taxon>
        <taxon>Pseudomonadati</taxon>
        <taxon>Pseudomonadota</taxon>
        <taxon>Betaproteobacteria</taxon>
        <taxon>Nitrosomonadales</taxon>
        <taxon>Nitrosomonadaceae</taxon>
        <taxon>Nitrosomonas</taxon>
    </lineage>
</organism>
<dbReference type="Gene3D" id="3.30.160.250">
    <property type="match status" value="1"/>
</dbReference>
<keyword evidence="3" id="KW-1185">Reference proteome</keyword>
<protein>
    <submittedName>
        <fullName evidence="2">Antitoxin HicB</fullName>
    </submittedName>
</protein>
<feature type="domain" description="HicB-like antitoxin of toxin-antitoxin system" evidence="1">
    <location>
        <begin position="5"/>
        <end position="64"/>
    </location>
</feature>
<proteinExistence type="predicted"/>
<name>A0A1H2ENS2_9PROT</name>
<evidence type="ECO:0000259" key="1">
    <source>
        <dbReference type="Pfam" id="PF15919"/>
    </source>
</evidence>
<dbReference type="AlphaFoldDB" id="A0A1H2ENS2"/>
<dbReference type="SUPFAM" id="SSF143100">
    <property type="entry name" value="TTHA1013/TTHA0281-like"/>
    <property type="match status" value="1"/>
</dbReference>
<dbReference type="EMBL" id="FNLN01000014">
    <property type="protein sequence ID" value="SDT96787.1"/>
    <property type="molecule type" value="Genomic_DNA"/>
</dbReference>
<evidence type="ECO:0000313" key="2">
    <source>
        <dbReference type="EMBL" id="SDT96787.1"/>
    </source>
</evidence>
<dbReference type="InterPro" id="IPR031807">
    <property type="entry name" value="HicB-like"/>
</dbReference>